<dbReference type="Gene3D" id="3.40.50.300">
    <property type="entry name" value="P-loop containing nucleotide triphosphate hydrolases"/>
    <property type="match status" value="2"/>
</dbReference>
<accession>A0A517SLV8</accession>
<proteinExistence type="predicted"/>
<dbReference type="SUPFAM" id="SSF52540">
    <property type="entry name" value="P-loop containing nucleoside triphosphate hydrolases"/>
    <property type="match status" value="2"/>
</dbReference>
<dbReference type="OrthoDB" id="1826980at2"/>
<evidence type="ECO:0000313" key="3">
    <source>
        <dbReference type="EMBL" id="QDT57105.1"/>
    </source>
</evidence>
<reference evidence="3 4" key="1">
    <citation type="submission" date="2019-02" db="EMBL/GenBank/DDBJ databases">
        <title>Deep-cultivation of Planctomycetes and their phenomic and genomic characterization uncovers novel biology.</title>
        <authorList>
            <person name="Wiegand S."/>
            <person name="Jogler M."/>
            <person name="Boedeker C."/>
            <person name="Pinto D."/>
            <person name="Vollmers J."/>
            <person name="Rivas-Marin E."/>
            <person name="Kohn T."/>
            <person name="Peeters S.H."/>
            <person name="Heuer A."/>
            <person name="Rast P."/>
            <person name="Oberbeckmann S."/>
            <person name="Bunk B."/>
            <person name="Jeske O."/>
            <person name="Meyerdierks A."/>
            <person name="Storesund J.E."/>
            <person name="Kallscheuer N."/>
            <person name="Luecker S."/>
            <person name="Lage O.M."/>
            <person name="Pohl T."/>
            <person name="Merkel B.J."/>
            <person name="Hornburger P."/>
            <person name="Mueller R.-W."/>
            <person name="Bruemmer F."/>
            <person name="Labrenz M."/>
            <person name="Spormann A.M."/>
            <person name="Op den Camp H."/>
            <person name="Overmann J."/>
            <person name="Amann R."/>
            <person name="Jetten M.S.M."/>
            <person name="Mascher T."/>
            <person name="Medema M.H."/>
            <person name="Devos D.P."/>
            <person name="Kaster A.-K."/>
            <person name="Ovreas L."/>
            <person name="Rohde M."/>
            <person name="Galperin M.Y."/>
            <person name="Jogler C."/>
        </authorList>
    </citation>
    <scope>NUCLEOTIDE SEQUENCE [LARGE SCALE GENOMIC DNA]</scope>
    <source>
        <strain evidence="3 4">Pan44</strain>
    </source>
</reference>
<gene>
    <name evidence="3" type="primary">traI_4</name>
    <name evidence="3" type="ORF">Pan44_51710</name>
</gene>
<dbReference type="AlphaFoldDB" id="A0A517SLV8"/>
<sequence length="961" mass="106813">MLIATQGKNVASTRQYFESVLTQGDYYLGQEVAGQWHGRGADVLSLGIGSNVTRYQFAALLAGQHPETGKALTQRVRKDRRPGVDLTFSVPKSVSLAWAINGDERIVEALRTAVHETMTKDVEPLMMRRVRDGSRATTKDRTPTGKLVYADFLHKTSRPVEGKPDPHLHIHAFVINWTEQNGKHYAGEFEEIMRQRPSLQAKFEARLARTLLQQLGYQVEKVQYRQSGRMKTGWEITGIDRTTIEKFSRRTEQVEAFARENGITDAAEKGSLGKKTREKKDQGTSIEQLQREWRSRLTASERETFGGLLGGPAAQQHSNEYDLAEKSLRFALDHHLYRQSTVERHQVIGTALEHAVTLSPEQVERTLDGMNVIQRSRETEGAKRHLVTTREVLAAEKELIAFARDGRGTRKAIGTQKHDFRREWLNDQQKAAVLHVLTSRDTVTAITGGAGTGKSSLMAEAAEAIRGHGKEVIPLAPATGAREVLHDKGFHQAQTVEHLLRNTQLQSQIKDQVLWVDEAGLLDVRSMNALFQVANQQNARIILSGDTRQHASPRRGEALRLLEREAGLSIARVETIQRQKGQYQQAVALISRGHEVIDARNGTTGLVAGFDLLDRLGKIQEIRTEDRHALLADQYLKANAQGRSTLVVAPTHHEADSVTSEIRSGLRRRGLLTDQEHSVPQLRSLNLSDAEKGEATTYAGQSDWIVQFHQNAKGGFQRGERYRVSGVRNGQVELAATNGQTRVLPRNPPERFEVYRESTLALAIGDKVRFSLGGTAKDGQRRISNGRLDEVQAIDPKGHLILKSGMTVDRDYGHLDLGYVITSHASQGKDRQVAIAAMGSESLPAINAKQFYVTVSRGSDDVMIFVDDKAKVRQAIARSGEQLSATEMVKPEQTELSAVPARSLERHVGRRVLQSARDRVAAWWRDRSTGEVARTETGRLRDYGSGPFTGFGPMPGLSGGY</sequence>
<dbReference type="NCBIfam" id="NF041492">
    <property type="entry name" value="MobF"/>
    <property type="match status" value="1"/>
</dbReference>
<feature type="domain" description="AAA+ ATPase" evidence="2">
    <location>
        <begin position="440"/>
        <end position="626"/>
    </location>
</feature>
<dbReference type="InterPro" id="IPR014862">
    <property type="entry name" value="TrwC"/>
</dbReference>
<dbReference type="Pfam" id="PF08751">
    <property type="entry name" value="TrwC"/>
    <property type="match status" value="1"/>
</dbReference>
<dbReference type="Pfam" id="PF13604">
    <property type="entry name" value="AAA_30"/>
    <property type="match status" value="1"/>
</dbReference>
<evidence type="ECO:0000313" key="4">
    <source>
        <dbReference type="Proteomes" id="UP000315700"/>
    </source>
</evidence>
<dbReference type="NCBIfam" id="TIGR02686">
    <property type="entry name" value="relax_trwC"/>
    <property type="match status" value="1"/>
</dbReference>
<organism evidence="3 4">
    <name type="scientific">Caulifigura coniformis</name>
    <dbReference type="NCBI Taxonomy" id="2527983"/>
    <lineage>
        <taxon>Bacteria</taxon>
        <taxon>Pseudomonadati</taxon>
        <taxon>Planctomycetota</taxon>
        <taxon>Planctomycetia</taxon>
        <taxon>Planctomycetales</taxon>
        <taxon>Planctomycetaceae</taxon>
        <taxon>Caulifigura</taxon>
    </lineage>
</organism>
<dbReference type="InterPro" id="IPR014059">
    <property type="entry name" value="TraI/TrwC_relax"/>
</dbReference>
<dbReference type="InterPro" id="IPR003593">
    <property type="entry name" value="AAA+_ATPase"/>
</dbReference>
<keyword evidence="4" id="KW-1185">Reference proteome</keyword>
<dbReference type="SUPFAM" id="SSF55464">
    <property type="entry name" value="Origin of replication-binding domain, RBD-like"/>
    <property type="match status" value="1"/>
</dbReference>
<name>A0A517SLV8_9PLAN</name>
<protein>
    <submittedName>
        <fullName evidence="3">Multifunctional conjugation protein TraI</fullName>
    </submittedName>
</protein>
<feature type="region of interest" description="Disordered" evidence="1">
    <location>
        <begin position="268"/>
        <end position="288"/>
    </location>
</feature>
<dbReference type="InterPro" id="IPR027417">
    <property type="entry name" value="P-loop_NTPase"/>
</dbReference>
<evidence type="ECO:0000259" key="2">
    <source>
        <dbReference type="SMART" id="SM00382"/>
    </source>
</evidence>
<dbReference type="KEGG" id="ccos:Pan44_51710"/>
<dbReference type="SMART" id="SM00382">
    <property type="entry name" value="AAA"/>
    <property type="match status" value="1"/>
</dbReference>
<dbReference type="EMBL" id="CP036271">
    <property type="protein sequence ID" value="QDT57105.1"/>
    <property type="molecule type" value="Genomic_DNA"/>
</dbReference>
<dbReference type="InParanoid" id="A0A517SLV8"/>
<evidence type="ECO:0000256" key="1">
    <source>
        <dbReference type="SAM" id="MobiDB-lite"/>
    </source>
</evidence>
<dbReference type="Proteomes" id="UP000315700">
    <property type="component" value="Chromosome"/>
</dbReference>
<dbReference type="RefSeq" id="WP_145034491.1">
    <property type="nucleotide sequence ID" value="NZ_CP036271.1"/>
</dbReference>